<sequence>MFGRRQKALSALTVFAALIATAGCANGAGGGAGSFPKRDIKVIVPFEPGGGSDLIARALAPCIKKNLATDADVVIQNVTGAGGRTGTFQLYDARPDGYTIGTLEPFTLTIASLTGQSGGRTPERLNWLGQVSAVPMTLTVNAKSGLTGLGDFRGKRVRVAVSQVTLPATIKYLEALGATPRLVYYDGGSETMLATVRGDVDAVVQVAPTVIRAMKANPGAVRVISTLSGTRFKDLPETPTSAELNVPLSPELATISQYTYDFAVPAGTAPAITQKLEGAIAAATRDQSCVEKMRRANLEVSHQNGAQVKRSMRSFQQSLAKLTGELRRATSG</sequence>
<comment type="similarity">
    <text evidence="1">Belongs to the UPF0065 (bug) family.</text>
</comment>
<dbReference type="PROSITE" id="PS51257">
    <property type="entry name" value="PROKAR_LIPOPROTEIN"/>
    <property type="match status" value="1"/>
</dbReference>
<feature type="chain" id="PRO_5010381553" evidence="2">
    <location>
        <begin position="28"/>
        <end position="332"/>
    </location>
</feature>
<evidence type="ECO:0000313" key="3">
    <source>
        <dbReference type="EMBL" id="SFN99310.1"/>
    </source>
</evidence>
<dbReference type="EMBL" id="FOVH01000003">
    <property type="protein sequence ID" value="SFN99310.1"/>
    <property type="molecule type" value="Genomic_DNA"/>
</dbReference>
<dbReference type="eggNOG" id="COG3181">
    <property type="taxonomic scope" value="Bacteria"/>
</dbReference>
<gene>
    <name evidence="3" type="ORF">SAMN04489713_103636</name>
</gene>
<dbReference type="Pfam" id="PF03401">
    <property type="entry name" value="TctC"/>
    <property type="match status" value="1"/>
</dbReference>
<dbReference type="InterPro" id="IPR005064">
    <property type="entry name" value="BUG"/>
</dbReference>
<dbReference type="PANTHER" id="PTHR42928:SF5">
    <property type="entry name" value="BLR1237 PROTEIN"/>
    <property type="match status" value="1"/>
</dbReference>
<reference evidence="3 4" key="1">
    <citation type="submission" date="2016-10" db="EMBL/GenBank/DDBJ databases">
        <authorList>
            <person name="de Groot N.N."/>
        </authorList>
    </citation>
    <scope>NUCLEOTIDE SEQUENCE [LARGE SCALE GENOMIC DNA]</scope>
    <source>
        <strain evidence="3 4">DSM 43067</strain>
    </source>
</reference>
<keyword evidence="3" id="KW-0675">Receptor</keyword>
<dbReference type="Proteomes" id="UP000183413">
    <property type="component" value="Unassembled WGS sequence"/>
</dbReference>
<dbReference type="Gene3D" id="3.40.190.10">
    <property type="entry name" value="Periplasmic binding protein-like II"/>
    <property type="match status" value="1"/>
</dbReference>
<dbReference type="InterPro" id="IPR042100">
    <property type="entry name" value="Bug_dom1"/>
</dbReference>
<dbReference type="SUPFAM" id="SSF53850">
    <property type="entry name" value="Periplasmic binding protein-like II"/>
    <property type="match status" value="1"/>
</dbReference>
<keyword evidence="2" id="KW-0732">Signal</keyword>
<evidence type="ECO:0000256" key="2">
    <source>
        <dbReference type="SAM" id="SignalP"/>
    </source>
</evidence>
<dbReference type="InParanoid" id="A0A1I5DJG9"/>
<name>A0A1I5DJG9_9ACTN</name>
<evidence type="ECO:0000313" key="4">
    <source>
        <dbReference type="Proteomes" id="UP000183413"/>
    </source>
</evidence>
<accession>A0A1I5DJG9</accession>
<dbReference type="OrthoDB" id="9780943at2"/>
<dbReference type="AlphaFoldDB" id="A0A1I5DJG9"/>
<dbReference type="Gene3D" id="3.40.190.150">
    <property type="entry name" value="Bordetella uptake gene, domain 1"/>
    <property type="match status" value="1"/>
</dbReference>
<evidence type="ECO:0000256" key="1">
    <source>
        <dbReference type="ARBA" id="ARBA00006987"/>
    </source>
</evidence>
<keyword evidence="4" id="KW-1185">Reference proteome</keyword>
<feature type="signal peptide" evidence="2">
    <location>
        <begin position="1"/>
        <end position="27"/>
    </location>
</feature>
<organism evidence="3 4">
    <name type="scientific">Actinomadura madurae</name>
    <dbReference type="NCBI Taxonomy" id="1993"/>
    <lineage>
        <taxon>Bacteria</taxon>
        <taxon>Bacillati</taxon>
        <taxon>Actinomycetota</taxon>
        <taxon>Actinomycetes</taxon>
        <taxon>Streptosporangiales</taxon>
        <taxon>Thermomonosporaceae</taxon>
        <taxon>Actinomadura</taxon>
    </lineage>
</organism>
<proteinExistence type="inferred from homology"/>
<dbReference type="STRING" id="1993.SAMN04489713_103636"/>
<protein>
    <submittedName>
        <fullName evidence="3">Tripartite-type tricarboxylate transporter, receptor component TctC</fullName>
    </submittedName>
</protein>
<dbReference type="PANTHER" id="PTHR42928">
    <property type="entry name" value="TRICARBOXYLATE-BINDING PROTEIN"/>
    <property type="match status" value="1"/>
</dbReference>